<dbReference type="GO" id="GO:0005634">
    <property type="term" value="C:nucleus"/>
    <property type="evidence" value="ECO:0007669"/>
    <property type="project" value="UniProtKB-SubCell"/>
</dbReference>
<organism evidence="4 5">
    <name type="scientific">Leptidea sinapis</name>
    <dbReference type="NCBI Taxonomy" id="189913"/>
    <lineage>
        <taxon>Eukaryota</taxon>
        <taxon>Metazoa</taxon>
        <taxon>Ecdysozoa</taxon>
        <taxon>Arthropoda</taxon>
        <taxon>Hexapoda</taxon>
        <taxon>Insecta</taxon>
        <taxon>Pterygota</taxon>
        <taxon>Neoptera</taxon>
        <taxon>Endopterygota</taxon>
        <taxon>Lepidoptera</taxon>
        <taxon>Glossata</taxon>
        <taxon>Ditrysia</taxon>
        <taxon>Papilionoidea</taxon>
        <taxon>Pieridae</taxon>
        <taxon>Dismorphiinae</taxon>
        <taxon>Leptidea</taxon>
    </lineage>
</organism>
<dbReference type="SUPFAM" id="SSF46689">
    <property type="entry name" value="Homeodomain-like"/>
    <property type="match status" value="1"/>
</dbReference>
<dbReference type="InterPro" id="IPR009057">
    <property type="entry name" value="Homeodomain-like_sf"/>
</dbReference>
<evidence type="ECO:0000256" key="2">
    <source>
        <dbReference type="PROSITE-ProRule" id="PRU00320"/>
    </source>
</evidence>
<protein>
    <recommendedName>
        <fullName evidence="3">HTH psq-type domain-containing protein</fullName>
    </recommendedName>
</protein>
<keyword evidence="5" id="KW-1185">Reference proteome</keyword>
<dbReference type="AlphaFoldDB" id="A0A5E4QYS7"/>
<feature type="domain" description="HTH psq-type" evidence="3">
    <location>
        <begin position="1"/>
        <end position="57"/>
    </location>
</feature>
<evidence type="ECO:0000313" key="5">
    <source>
        <dbReference type="Proteomes" id="UP000324832"/>
    </source>
</evidence>
<evidence type="ECO:0000256" key="1">
    <source>
        <dbReference type="ARBA" id="ARBA00004123"/>
    </source>
</evidence>
<dbReference type="Gene3D" id="1.10.10.60">
    <property type="entry name" value="Homeodomain-like"/>
    <property type="match status" value="1"/>
</dbReference>
<keyword evidence="2" id="KW-0539">Nucleus</keyword>
<dbReference type="Pfam" id="PF05225">
    <property type="entry name" value="HTH_psq"/>
    <property type="match status" value="1"/>
</dbReference>
<dbReference type="GO" id="GO:0003677">
    <property type="term" value="F:DNA binding"/>
    <property type="evidence" value="ECO:0007669"/>
    <property type="project" value="UniProtKB-UniRule"/>
</dbReference>
<name>A0A5E4QYS7_9NEOP</name>
<feature type="DNA-binding region" description="H-T-H motif" evidence="2">
    <location>
        <begin position="33"/>
        <end position="53"/>
    </location>
</feature>
<dbReference type="EMBL" id="FZQP02006782">
    <property type="protein sequence ID" value="VVD03561.1"/>
    <property type="molecule type" value="Genomic_DNA"/>
</dbReference>
<gene>
    <name evidence="4" type="ORF">LSINAPIS_LOCUS13536</name>
</gene>
<evidence type="ECO:0000313" key="4">
    <source>
        <dbReference type="EMBL" id="VVD03561.1"/>
    </source>
</evidence>
<comment type="subcellular location">
    <subcellularLocation>
        <location evidence="1 2">Nucleus</location>
    </subcellularLocation>
</comment>
<evidence type="ECO:0000259" key="3">
    <source>
        <dbReference type="PROSITE" id="PS50960"/>
    </source>
</evidence>
<dbReference type="Proteomes" id="UP000324832">
    <property type="component" value="Unassembled WGS sequence"/>
</dbReference>
<keyword evidence="2" id="KW-0238">DNA-binding</keyword>
<sequence length="171" mass="19823">MVRNYKRKTDRGGWSEEEMKLAIQEVLDGKKGYKSASKAYNVPQTTLERKVNQARKRDNNILQVKVPLGPITTVFSEKEEQILVTYLKEMEGRLFGLSTSEFQKLAYELAVRNYKQHKFNGLKEKAGKNWLRGFLNRQPDLSLRKPENTSAARAGFNRVSFGKYWLCRSGR</sequence>
<proteinExistence type="predicted"/>
<reference evidence="4 5" key="1">
    <citation type="submission" date="2017-07" db="EMBL/GenBank/DDBJ databases">
        <authorList>
            <person name="Talla V."/>
            <person name="Backstrom N."/>
        </authorList>
    </citation>
    <scope>NUCLEOTIDE SEQUENCE [LARGE SCALE GENOMIC DNA]</scope>
</reference>
<dbReference type="InterPro" id="IPR007889">
    <property type="entry name" value="HTH_Psq"/>
</dbReference>
<dbReference type="PROSITE" id="PS50960">
    <property type="entry name" value="HTH_PSQ"/>
    <property type="match status" value="1"/>
</dbReference>
<accession>A0A5E4QYS7</accession>